<dbReference type="EMBL" id="JBFAIH010000006">
    <property type="protein sequence ID" value="MEV0363712.1"/>
    <property type="molecule type" value="Genomic_DNA"/>
</dbReference>
<evidence type="ECO:0000259" key="2">
    <source>
        <dbReference type="PROSITE" id="PS50937"/>
    </source>
</evidence>
<accession>A0ABV3F7U4</accession>
<dbReference type="PANTHER" id="PTHR30204">
    <property type="entry name" value="REDOX-CYCLING DRUG-SENSING TRANSCRIPTIONAL ACTIVATOR SOXR"/>
    <property type="match status" value="1"/>
</dbReference>
<organism evidence="3 4">
    <name type="scientific">Nocardia fusca</name>
    <dbReference type="NCBI Taxonomy" id="941183"/>
    <lineage>
        <taxon>Bacteria</taxon>
        <taxon>Bacillati</taxon>
        <taxon>Actinomycetota</taxon>
        <taxon>Actinomycetes</taxon>
        <taxon>Mycobacteriales</taxon>
        <taxon>Nocardiaceae</taxon>
        <taxon>Nocardia</taxon>
    </lineage>
</organism>
<proteinExistence type="predicted"/>
<feature type="domain" description="HTH merR-type" evidence="2">
    <location>
        <begin position="17"/>
        <end position="85"/>
    </location>
</feature>
<dbReference type="Pfam" id="PF13411">
    <property type="entry name" value="MerR_1"/>
    <property type="match status" value="1"/>
</dbReference>
<dbReference type="CDD" id="cd00592">
    <property type="entry name" value="HTH_MerR-like"/>
    <property type="match status" value="1"/>
</dbReference>
<evidence type="ECO:0000256" key="1">
    <source>
        <dbReference type="ARBA" id="ARBA00023125"/>
    </source>
</evidence>
<dbReference type="SMART" id="SM00422">
    <property type="entry name" value="HTH_MERR"/>
    <property type="match status" value="1"/>
</dbReference>
<comment type="caution">
    <text evidence="3">The sequence shown here is derived from an EMBL/GenBank/DDBJ whole genome shotgun (WGS) entry which is preliminary data.</text>
</comment>
<evidence type="ECO:0000313" key="4">
    <source>
        <dbReference type="Proteomes" id="UP001551658"/>
    </source>
</evidence>
<reference evidence="3 4" key="1">
    <citation type="submission" date="2024-06" db="EMBL/GenBank/DDBJ databases">
        <title>The Natural Products Discovery Center: Release of the First 8490 Sequenced Strains for Exploring Actinobacteria Biosynthetic Diversity.</title>
        <authorList>
            <person name="Kalkreuter E."/>
            <person name="Kautsar S.A."/>
            <person name="Yang D."/>
            <person name="Bader C.D."/>
            <person name="Teijaro C.N."/>
            <person name="Fluegel L."/>
            <person name="Davis C.M."/>
            <person name="Simpson J.R."/>
            <person name="Lauterbach L."/>
            <person name="Steele A.D."/>
            <person name="Gui C."/>
            <person name="Meng S."/>
            <person name="Li G."/>
            <person name="Viehrig K."/>
            <person name="Ye F."/>
            <person name="Su P."/>
            <person name="Kiefer A.F."/>
            <person name="Nichols A."/>
            <person name="Cepeda A.J."/>
            <person name="Yan W."/>
            <person name="Fan B."/>
            <person name="Jiang Y."/>
            <person name="Adhikari A."/>
            <person name="Zheng C.-J."/>
            <person name="Schuster L."/>
            <person name="Cowan T.M."/>
            <person name="Smanski M.J."/>
            <person name="Chevrette M.G."/>
            <person name="De Carvalho L.P.S."/>
            <person name="Shen B."/>
        </authorList>
    </citation>
    <scope>NUCLEOTIDE SEQUENCE [LARGE SCALE GENOMIC DNA]</scope>
    <source>
        <strain evidence="3 4">NPDC050671</strain>
    </source>
</reference>
<dbReference type="PRINTS" id="PR00040">
    <property type="entry name" value="HTHMERR"/>
</dbReference>
<evidence type="ECO:0000313" key="3">
    <source>
        <dbReference type="EMBL" id="MEV0363712.1"/>
    </source>
</evidence>
<keyword evidence="4" id="KW-1185">Reference proteome</keyword>
<dbReference type="InterPro" id="IPR009061">
    <property type="entry name" value="DNA-bd_dom_put_sf"/>
</dbReference>
<dbReference type="SUPFAM" id="SSF46955">
    <property type="entry name" value="Putative DNA-binding domain"/>
    <property type="match status" value="1"/>
</dbReference>
<dbReference type="Gene3D" id="1.10.1660.10">
    <property type="match status" value="1"/>
</dbReference>
<dbReference type="InterPro" id="IPR047057">
    <property type="entry name" value="MerR_fam"/>
</dbReference>
<dbReference type="PROSITE" id="PS50937">
    <property type="entry name" value="HTH_MERR_2"/>
    <property type="match status" value="1"/>
</dbReference>
<protein>
    <submittedName>
        <fullName evidence="3">MerR family transcriptional regulator</fullName>
    </submittedName>
</protein>
<sequence length="146" mass="15951">MKSTSGAGAAPEPPGVTCSIGELAARFGLATHVLRHWESVGLLTPAARVSGRRRYTQSHIARVALILHSKQVGLGLARTRDLLDACDGPGRRSILRSHLEELDAQLARIRTSKNLINHVLTCRYEDFTECPRFRAEIAATAGIDRE</sequence>
<dbReference type="RefSeq" id="WP_357978190.1">
    <property type="nucleotide sequence ID" value="NZ_JBFAIH010000006.1"/>
</dbReference>
<name>A0ABV3F7U4_9NOCA</name>
<dbReference type="Proteomes" id="UP001551658">
    <property type="component" value="Unassembled WGS sequence"/>
</dbReference>
<dbReference type="InterPro" id="IPR000551">
    <property type="entry name" value="MerR-type_HTH_dom"/>
</dbReference>
<gene>
    <name evidence="3" type="ORF">AB0H72_13500</name>
</gene>
<keyword evidence="1" id="KW-0238">DNA-binding</keyword>
<dbReference type="PANTHER" id="PTHR30204:SF93">
    <property type="entry name" value="HTH MERR-TYPE DOMAIN-CONTAINING PROTEIN"/>
    <property type="match status" value="1"/>
</dbReference>